<dbReference type="STRING" id="943816.AN217_00210"/>
<dbReference type="PRINTS" id="PR00455">
    <property type="entry name" value="HTHTETR"/>
</dbReference>
<dbReference type="AlphaFoldDB" id="A0A1H9W7G7"/>
<feature type="region of interest" description="Disordered" evidence="3">
    <location>
        <begin position="1"/>
        <end position="33"/>
    </location>
</feature>
<feature type="domain" description="HTH tetR-type" evidence="4">
    <location>
        <begin position="29"/>
        <end position="89"/>
    </location>
</feature>
<evidence type="ECO:0000256" key="2">
    <source>
        <dbReference type="PROSITE-ProRule" id="PRU00335"/>
    </source>
</evidence>
<dbReference type="EMBL" id="FOGO01000015">
    <property type="protein sequence ID" value="SES29848.1"/>
    <property type="molecule type" value="Genomic_DNA"/>
</dbReference>
<proteinExistence type="predicted"/>
<dbReference type="GO" id="GO:0000976">
    <property type="term" value="F:transcription cis-regulatory region binding"/>
    <property type="evidence" value="ECO:0007669"/>
    <property type="project" value="TreeGrafter"/>
</dbReference>
<dbReference type="InterPro" id="IPR009057">
    <property type="entry name" value="Homeodomain-like_sf"/>
</dbReference>
<dbReference type="SUPFAM" id="SSF48498">
    <property type="entry name" value="Tetracyclin repressor-like, C-terminal domain"/>
    <property type="match status" value="1"/>
</dbReference>
<feature type="compositionally biased region" description="Low complexity" evidence="3">
    <location>
        <begin position="1"/>
        <end position="10"/>
    </location>
</feature>
<organism evidence="5 6">
    <name type="scientific">Streptomyces qinglanensis</name>
    <dbReference type="NCBI Taxonomy" id="943816"/>
    <lineage>
        <taxon>Bacteria</taxon>
        <taxon>Bacillati</taxon>
        <taxon>Actinomycetota</taxon>
        <taxon>Actinomycetes</taxon>
        <taxon>Kitasatosporales</taxon>
        <taxon>Streptomycetaceae</taxon>
        <taxon>Streptomyces</taxon>
    </lineage>
</organism>
<feature type="DNA-binding region" description="H-T-H motif" evidence="2">
    <location>
        <begin position="52"/>
        <end position="71"/>
    </location>
</feature>
<dbReference type="InterPro" id="IPR001647">
    <property type="entry name" value="HTH_TetR"/>
</dbReference>
<accession>A0A1H9W7G7</accession>
<keyword evidence="1 2" id="KW-0238">DNA-binding</keyword>
<evidence type="ECO:0000313" key="5">
    <source>
        <dbReference type="EMBL" id="SES29848.1"/>
    </source>
</evidence>
<dbReference type="Proteomes" id="UP000182841">
    <property type="component" value="Unassembled WGS sequence"/>
</dbReference>
<evidence type="ECO:0000313" key="6">
    <source>
        <dbReference type="Proteomes" id="UP000182841"/>
    </source>
</evidence>
<dbReference type="InterPro" id="IPR036271">
    <property type="entry name" value="Tet_transcr_reg_TetR-rel_C_sf"/>
</dbReference>
<protein>
    <submittedName>
        <fullName evidence="5">DNA-binding transcriptional regulator, AcrR family</fullName>
    </submittedName>
</protein>
<name>A0A1H9W7G7_9ACTN</name>
<dbReference type="GO" id="GO:0003700">
    <property type="term" value="F:DNA-binding transcription factor activity"/>
    <property type="evidence" value="ECO:0007669"/>
    <property type="project" value="TreeGrafter"/>
</dbReference>
<evidence type="ECO:0000256" key="1">
    <source>
        <dbReference type="ARBA" id="ARBA00023125"/>
    </source>
</evidence>
<feature type="region of interest" description="Disordered" evidence="3">
    <location>
        <begin position="208"/>
        <end position="264"/>
    </location>
</feature>
<evidence type="ECO:0000259" key="4">
    <source>
        <dbReference type="PROSITE" id="PS50977"/>
    </source>
</evidence>
<dbReference type="PROSITE" id="PS50977">
    <property type="entry name" value="HTH_TETR_2"/>
    <property type="match status" value="1"/>
</dbReference>
<feature type="compositionally biased region" description="Basic and acidic residues" evidence="3">
    <location>
        <begin position="23"/>
        <end position="33"/>
    </location>
</feature>
<dbReference type="Gene3D" id="1.10.10.60">
    <property type="entry name" value="Homeodomain-like"/>
    <property type="match status" value="1"/>
</dbReference>
<dbReference type="InterPro" id="IPR050109">
    <property type="entry name" value="HTH-type_TetR-like_transc_reg"/>
</dbReference>
<keyword evidence="6" id="KW-1185">Reference proteome</keyword>
<evidence type="ECO:0000256" key="3">
    <source>
        <dbReference type="SAM" id="MobiDB-lite"/>
    </source>
</evidence>
<sequence length="264" mass="27233">MSGSSAAGEPAPAPRRRGRPARRTAEDGPGTRERILASARGEFAEHGYDKVSVRAIARGAGVDAALVHHYFGTKEQVFAAAVEGAIAPVLIVPELVRETALEAVGETVTRRFLETWEDPATRAPLLAIVRSAVNNERAAAVFRGLLTRNLLNRLAARLTAPDAELRVGLAAAQLIGSAMLRHVIRLEPLASEPLPAVTARLAPVVQHHLTGPGPAGAPVPGPAGAPVPGPAGDPGEEGSTGRADAARQEDASGPGGPSRPRPTA</sequence>
<dbReference type="Pfam" id="PF00440">
    <property type="entry name" value="TetR_N"/>
    <property type="match status" value="1"/>
</dbReference>
<gene>
    <name evidence="5" type="ORF">SAMN05421870_115156</name>
</gene>
<dbReference type="Pfam" id="PF17920">
    <property type="entry name" value="TetR_C_16"/>
    <property type="match status" value="1"/>
</dbReference>
<dbReference type="PANTHER" id="PTHR30055">
    <property type="entry name" value="HTH-TYPE TRANSCRIPTIONAL REGULATOR RUTR"/>
    <property type="match status" value="1"/>
</dbReference>
<feature type="compositionally biased region" description="Pro residues" evidence="3">
    <location>
        <begin position="215"/>
        <end position="231"/>
    </location>
</feature>
<dbReference type="SUPFAM" id="SSF46689">
    <property type="entry name" value="Homeodomain-like"/>
    <property type="match status" value="1"/>
</dbReference>
<reference evidence="6" key="1">
    <citation type="submission" date="2016-10" db="EMBL/GenBank/DDBJ databases">
        <authorList>
            <person name="Varghese N."/>
            <person name="Submissions S."/>
        </authorList>
    </citation>
    <scope>NUCLEOTIDE SEQUENCE [LARGE SCALE GENOMIC DNA]</scope>
    <source>
        <strain evidence="6">CGMCC 4.6825</strain>
    </source>
</reference>
<dbReference type="PANTHER" id="PTHR30055:SF235">
    <property type="entry name" value="TRANSCRIPTIONAL REGULATORY PROTEIN"/>
    <property type="match status" value="1"/>
</dbReference>
<dbReference type="Gene3D" id="1.10.357.10">
    <property type="entry name" value="Tetracycline Repressor, domain 2"/>
    <property type="match status" value="1"/>
</dbReference>
<dbReference type="InterPro" id="IPR041678">
    <property type="entry name" value="TetR_C_16"/>
</dbReference>